<accession>A0A2K9BWE8</accession>
<feature type="region of interest" description="Disordered" evidence="1">
    <location>
        <begin position="1"/>
        <end position="23"/>
    </location>
</feature>
<feature type="region of interest" description="Disordered" evidence="1">
    <location>
        <begin position="55"/>
        <end position="75"/>
    </location>
</feature>
<gene>
    <name evidence="2" type="ORF">DRBB29_0654</name>
    <name evidence="3" type="ORF">DRBB29_0660</name>
</gene>
<dbReference type="EMBL" id="CP023198">
    <property type="protein sequence ID" value="AUE18225.1"/>
    <property type="molecule type" value="Genomic_DNA"/>
</dbReference>
<reference evidence="2 4" key="1">
    <citation type="submission" date="2017-09" db="EMBL/GenBank/DDBJ databases">
        <title>Comparative genomics and methylome analysis of the gut commensal Bifidobacterium breve.</title>
        <authorList>
            <person name="Bottacini F."/>
            <person name="Morrissey R."/>
            <person name="Roberts R.J."/>
            <person name="James K."/>
            <person name="van Breen J."/>
            <person name="Egan M."/>
            <person name="Lambert J."/>
            <person name="van Limpt K."/>
            <person name="Stanton C."/>
            <person name="Knol J."/>
            <person name="O' Connell Motherway M."/>
            <person name="van Sinderen D."/>
        </authorList>
    </citation>
    <scope>NUCLEOTIDE SEQUENCE [LARGE SCALE GENOMIC DNA]</scope>
    <source>
        <strain evidence="2 4">DRBB29</strain>
    </source>
</reference>
<evidence type="ECO:0000313" key="3">
    <source>
        <dbReference type="EMBL" id="AUE18225.1"/>
    </source>
</evidence>
<dbReference type="AlphaFoldDB" id="A0A2K9BWE8"/>
<sequence length="75" mass="8342">MDGSYSKAANRPRPASPNDDPARNILAREFDGYAPRTHLASDPALREGRCLMGVRLPARRPGQPRDRRPFRGSQA</sequence>
<protein>
    <submittedName>
        <fullName evidence="2">Integrase core domain protein</fullName>
    </submittedName>
</protein>
<proteinExistence type="predicted"/>
<dbReference type="EMBL" id="CP023198">
    <property type="protein sequence ID" value="AUE18219.1"/>
    <property type="molecule type" value="Genomic_DNA"/>
</dbReference>
<evidence type="ECO:0000256" key="1">
    <source>
        <dbReference type="SAM" id="MobiDB-lite"/>
    </source>
</evidence>
<dbReference type="Proteomes" id="UP000232496">
    <property type="component" value="Chromosome"/>
</dbReference>
<organism evidence="2 4">
    <name type="scientific">Bifidobacterium breve</name>
    <dbReference type="NCBI Taxonomy" id="1685"/>
    <lineage>
        <taxon>Bacteria</taxon>
        <taxon>Bacillati</taxon>
        <taxon>Actinomycetota</taxon>
        <taxon>Actinomycetes</taxon>
        <taxon>Bifidobacteriales</taxon>
        <taxon>Bifidobacteriaceae</taxon>
        <taxon>Bifidobacterium</taxon>
    </lineage>
</organism>
<name>A0A2K9BWE8_BIFBR</name>
<evidence type="ECO:0000313" key="2">
    <source>
        <dbReference type="EMBL" id="AUE18219.1"/>
    </source>
</evidence>
<evidence type="ECO:0000313" key="4">
    <source>
        <dbReference type="Proteomes" id="UP000232496"/>
    </source>
</evidence>